<dbReference type="SUPFAM" id="SSF53474">
    <property type="entry name" value="alpha/beta-Hydrolases"/>
    <property type="match status" value="1"/>
</dbReference>
<dbReference type="PANTHER" id="PTHR11010:SF117">
    <property type="entry name" value="SERINE PROTEASE 16"/>
    <property type="match status" value="1"/>
</dbReference>
<evidence type="ECO:0000256" key="1">
    <source>
        <dbReference type="ARBA" id="ARBA00011079"/>
    </source>
</evidence>
<name>A0A1B6I6W3_9HEMI</name>
<proteinExistence type="inferred from homology"/>
<sequence length="499" mass="56268">MAPTSVQNVCLLSLALLSLSGVHALSRLQRRDKHGKLGVPLVSSSDPLPPDQWFTQVLDHFDPTNNQTWQQRYQVVTDYYIEGGPVFIMLGGEGEASAEWMVLGNWVNYAKQYNALMFQIEHRFYGKSFPTSDLSVENLRYLTTEQALADVAYFITGMNALYNLSSDTKWIAFGGSYSGNLAAWIRFKYPHLIHGAMAASGPVLSKVDFYEYMEVVRNSLATYGESCVEAVETANKMVLKLLKSKFGQKVLNFFFRLCDPINPSIQNDVYNLLESMADNLAGIVQYNKDNRAFRSSSWNITIDTVCDIMTDHSLGNPVVRYAAVNSLMLDVYDEPCLDYKYDTMIEELRNTSWSSQGGSFGERQWMYQTCTEFGFYQTSENKQEFFASDFPLQFFLQQCTDIYGDAFNEQMVNAGVYRSNIIYGGLDLKATRVVYVHGTIDPWHALGITYTRIPESPAILINGTAHCANMYPPSSSDLPALTAARQEVGTLIGQWLQEN</sequence>
<accession>A0A1B6I6W3</accession>
<evidence type="ECO:0000256" key="4">
    <source>
        <dbReference type="ARBA" id="ARBA00022801"/>
    </source>
</evidence>
<reference evidence="7" key="1">
    <citation type="submission" date="2015-11" db="EMBL/GenBank/DDBJ databases">
        <title>De novo transcriptome assembly of four potential Pierce s Disease insect vectors from Arizona vineyards.</title>
        <authorList>
            <person name="Tassone E.E."/>
        </authorList>
    </citation>
    <scope>NUCLEOTIDE SEQUENCE</scope>
</reference>
<feature type="signal peptide" evidence="6">
    <location>
        <begin position="1"/>
        <end position="24"/>
    </location>
</feature>
<evidence type="ECO:0008006" key="8">
    <source>
        <dbReference type="Google" id="ProtNLM"/>
    </source>
</evidence>
<dbReference type="AlphaFoldDB" id="A0A1B6I6W3"/>
<keyword evidence="2" id="KW-0645">Protease</keyword>
<evidence type="ECO:0000256" key="5">
    <source>
        <dbReference type="ARBA" id="ARBA00023180"/>
    </source>
</evidence>
<evidence type="ECO:0000256" key="3">
    <source>
        <dbReference type="ARBA" id="ARBA00022729"/>
    </source>
</evidence>
<dbReference type="Gene3D" id="1.20.120.980">
    <property type="entry name" value="Serine carboxypeptidase S28, SKS domain"/>
    <property type="match status" value="1"/>
</dbReference>
<dbReference type="GO" id="GO:0070008">
    <property type="term" value="F:serine-type exopeptidase activity"/>
    <property type="evidence" value="ECO:0007669"/>
    <property type="project" value="InterPro"/>
</dbReference>
<dbReference type="InterPro" id="IPR042269">
    <property type="entry name" value="Ser_carbopepase_S28_SKS"/>
</dbReference>
<gene>
    <name evidence="7" type="ORF">g.8551</name>
</gene>
<dbReference type="InterPro" id="IPR029058">
    <property type="entry name" value="AB_hydrolase_fold"/>
</dbReference>
<protein>
    <recommendedName>
        <fullName evidence="8">Serine protease K12H4.7</fullName>
    </recommendedName>
</protein>
<evidence type="ECO:0000256" key="6">
    <source>
        <dbReference type="SAM" id="SignalP"/>
    </source>
</evidence>
<dbReference type="FunFam" id="1.20.120.980:FF:000003">
    <property type="entry name" value="Serine protease 16"/>
    <property type="match status" value="1"/>
</dbReference>
<keyword evidence="5" id="KW-0325">Glycoprotein</keyword>
<comment type="similarity">
    <text evidence="1">Belongs to the peptidase S28 family.</text>
</comment>
<keyword evidence="4" id="KW-0378">Hydrolase</keyword>
<dbReference type="GO" id="GO:0006508">
    <property type="term" value="P:proteolysis"/>
    <property type="evidence" value="ECO:0007669"/>
    <property type="project" value="UniProtKB-KW"/>
</dbReference>
<dbReference type="GO" id="GO:0008239">
    <property type="term" value="F:dipeptidyl-peptidase activity"/>
    <property type="evidence" value="ECO:0007669"/>
    <property type="project" value="TreeGrafter"/>
</dbReference>
<keyword evidence="3 6" id="KW-0732">Signal</keyword>
<feature type="chain" id="PRO_5008584969" description="Serine protease K12H4.7" evidence="6">
    <location>
        <begin position="25"/>
        <end position="499"/>
    </location>
</feature>
<dbReference type="PANTHER" id="PTHR11010">
    <property type="entry name" value="PROTEASE S28 PRO-X CARBOXYPEPTIDASE-RELATED"/>
    <property type="match status" value="1"/>
</dbReference>
<organism evidence="7">
    <name type="scientific">Homalodisca liturata</name>
    <dbReference type="NCBI Taxonomy" id="320908"/>
    <lineage>
        <taxon>Eukaryota</taxon>
        <taxon>Metazoa</taxon>
        <taxon>Ecdysozoa</taxon>
        <taxon>Arthropoda</taxon>
        <taxon>Hexapoda</taxon>
        <taxon>Insecta</taxon>
        <taxon>Pterygota</taxon>
        <taxon>Neoptera</taxon>
        <taxon>Paraneoptera</taxon>
        <taxon>Hemiptera</taxon>
        <taxon>Auchenorrhyncha</taxon>
        <taxon>Membracoidea</taxon>
        <taxon>Cicadellidae</taxon>
        <taxon>Cicadellinae</taxon>
        <taxon>Proconiini</taxon>
        <taxon>Homalodisca</taxon>
    </lineage>
</organism>
<evidence type="ECO:0000313" key="7">
    <source>
        <dbReference type="EMBL" id="JAS82662.1"/>
    </source>
</evidence>
<evidence type="ECO:0000256" key="2">
    <source>
        <dbReference type="ARBA" id="ARBA00022670"/>
    </source>
</evidence>
<dbReference type="Pfam" id="PF05577">
    <property type="entry name" value="Peptidase_S28"/>
    <property type="match status" value="1"/>
</dbReference>
<dbReference type="InterPro" id="IPR008758">
    <property type="entry name" value="Peptidase_S28"/>
</dbReference>
<dbReference type="EMBL" id="GECU01025044">
    <property type="protein sequence ID" value="JAS82662.1"/>
    <property type="molecule type" value="Transcribed_RNA"/>
</dbReference>
<dbReference type="Gene3D" id="3.40.50.1820">
    <property type="entry name" value="alpha/beta hydrolase"/>
    <property type="match status" value="1"/>
</dbReference>